<keyword evidence="3" id="KW-1185">Reference proteome</keyword>
<organism evidence="2 3">
    <name type="scientific">Gonium pectorale</name>
    <name type="common">Green alga</name>
    <dbReference type="NCBI Taxonomy" id="33097"/>
    <lineage>
        <taxon>Eukaryota</taxon>
        <taxon>Viridiplantae</taxon>
        <taxon>Chlorophyta</taxon>
        <taxon>core chlorophytes</taxon>
        <taxon>Chlorophyceae</taxon>
        <taxon>CS clade</taxon>
        <taxon>Chlamydomonadales</taxon>
        <taxon>Volvocaceae</taxon>
        <taxon>Gonium</taxon>
    </lineage>
</organism>
<feature type="compositionally biased region" description="Gly residues" evidence="1">
    <location>
        <begin position="187"/>
        <end position="201"/>
    </location>
</feature>
<evidence type="ECO:0000256" key="1">
    <source>
        <dbReference type="SAM" id="MobiDB-lite"/>
    </source>
</evidence>
<accession>A0A150GIE7</accession>
<reference evidence="3" key="1">
    <citation type="journal article" date="2016" name="Nat. Commun.">
        <title>The Gonium pectorale genome demonstrates co-option of cell cycle regulation during the evolution of multicellularity.</title>
        <authorList>
            <person name="Hanschen E.R."/>
            <person name="Marriage T.N."/>
            <person name="Ferris P.J."/>
            <person name="Hamaji T."/>
            <person name="Toyoda A."/>
            <person name="Fujiyama A."/>
            <person name="Neme R."/>
            <person name="Noguchi H."/>
            <person name="Minakuchi Y."/>
            <person name="Suzuki M."/>
            <person name="Kawai-Toyooka H."/>
            <person name="Smith D.R."/>
            <person name="Sparks H."/>
            <person name="Anderson J."/>
            <person name="Bakaric R."/>
            <person name="Luria V."/>
            <person name="Karger A."/>
            <person name="Kirschner M.W."/>
            <person name="Durand P.M."/>
            <person name="Michod R.E."/>
            <person name="Nozaki H."/>
            <person name="Olson B.J."/>
        </authorList>
    </citation>
    <scope>NUCLEOTIDE SEQUENCE [LARGE SCALE GENOMIC DNA]</scope>
    <source>
        <strain evidence="3">NIES-2863</strain>
    </source>
</reference>
<feature type="region of interest" description="Disordered" evidence="1">
    <location>
        <begin position="184"/>
        <end position="223"/>
    </location>
</feature>
<feature type="compositionally biased region" description="Basic residues" evidence="1">
    <location>
        <begin position="202"/>
        <end position="223"/>
    </location>
</feature>
<proteinExistence type="predicted"/>
<gene>
    <name evidence="2" type="ORF">GPECTOR_20g452</name>
</gene>
<evidence type="ECO:0000313" key="3">
    <source>
        <dbReference type="Proteomes" id="UP000075714"/>
    </source>
</evidence>
<protein>
    <submittedName>
        <fullName evidence="2">Uncharacterized protein</fullName>
    </submittedName>
</protein>
<dbReference type="AlphaFoldDB" id="A0A150GIE7"/>
<evidence type="ECO:0000313" key="2">
    <source>
        <dbReference type="EMBL" id="KXZ49596.1"/>
    </source>
</evidence>
<dbReference type="EMBL" id="LSYV01000021">
    <property type="protein sequence ID" value="KXZ49596.1"/>
    <property type="molecule type" value="Genomic_DNA"/>
</dbReference>
<dbReference type="Proteomes" id="UP000075714">
    <property type="component" value="Unassembled WGS sequence"/>
</dbReference>
<comment type="caution">
    <text evidence="2">The sequence shown here is derived from an EMBL/GenBank/DDBJ whole genome shotgun (WGS) entry which is preliminary data.</text>
</comment>
<name>A0A150GIE7_GONPE</name>
<sequence length="223" mass="23895">MPLAAAPEAVSQEVAAVVISPLPALPPKQLAQTQLRCEWECRLAVDHLLSRRPDCQLLAARGVRLTYSDASMAARAGRVEALAGLLGPPGYRVCSPQRVKVDALYGGHAGLLRRLMERYGVMYDMERAIVPHGIFDDLEVAEGGGAAAWAAAVSHAGLPLLRRLRERRGAGVDVDVRRQVARRRRGAGVGGGGAGRGGGVRGARKRQVPGRGRCCRRRAWMSP</sequence>